<dbReference type="EMBL" id="AMRJ01000015">
    <property type="protein sequence ID" value="EKF74067.1"/>
    <property type="molecule type" value="Genomic_DNA"/>
</dbReference>
<keyword evidence="1" id="KW-0732">Signal</keyword>
<evidence type="ECO:0000256" key="1">
    <source>
        <dbReference type="SAM" id="SignalP"/>
    </source>
</evidence>
<dbReference type="OrthoDB" id="9342527at2"/>
<comment type="caution">
    <text evidence="2">The sequence shown here is derived from an EMBL/GenBank/DDBJ whole genome shotgun (WGS) entry which is preliminary data.</text>
</comment>
<protein>
    <submittedName>
        <fullName evidence="2">Uncharacterized protein</fullName>
    </submittedName>
</protein>
<dbReference type="STRING" id="1177179.A11A3_10426"/>
<dbReference type="PATRIC" id="fig|1177179.3.peg.2075"/>
<name>L0WD71_9GAMM</name>
<gene>
    <name evidence="2" type="ORF">A11A3_10426</name>
</gene>
<proteinExistence type="predicted"/>
<dbReference type="eggNOG" id="ENOG5032UGD">
    <property type="taxonomic scope" value="Bacteria"/>
</dbReference>
<feature type="signal peptide" evidence="1">
    <location>
        <begin position="1"/>
        <end position="19"/>
    </location>
</feature>
<evidence type="ECO:0000313" key="3">
    <source>
        <dbReference type="Proteomes" id="UP000010164"/>
    </source>
</evidence>
<feature type="chain" id="PRO_5003948581" evidence="1">
    <location>
        <begin position="20"/>
        <end position="335"/>
    </location>
</feature>
<keyword evidence="3" id="KW-1185">Reference proteome</keyword>
<organism evidence="2 3">
    <name type="scientific">Alcanivorax hongdengensis A-11-3</name>
    <dbReference type="NCBI Taxonomy" id="1177179"/>
    <lineage>
        <taxon>Bacteria</taxon>
        <taxon>Pseudomonadati</taxon>
        <taxon>Pseudomonadota</taxon>
        <taxon>Gammaproteobacteria</taxon>
        <taxon>Oceanospirillales</taxon>
        <taxon>Alcanivoracaceae</taxon>
        <taxon>Alcanivorax</taxon>
    </lineage>
</organism>
<reference evidence="2 3" key="1">
    <citation type="journal article" date="2012" name="J. Bacteriol.">
        <title>Genome Sequence of the Alkane-Degrading Bacterium Alcanivorax hongdengensis Type Strain A-11-3.</title>
        <authorList>
            <person name="Lai Q."/>
            <person name="Shao Z."/>
        </authorList>
    </citation>
    <scope>NUCLEOTIDE SEQUENCE [LARGE SCALE GENOMIC DNA]</scope>
    <source>
        <strain evidence="2 3">A-11-3</strain>
    </source>
</reference>
<dbReference type="Proteomes" id="UP000010164">
    <property type="component" value="Unassembled WGS sequence"/>
</dbReference>
<sequence>MDARYWCLLACLMTTPVLADQQAAQEAQEQQQIRDVCRQAQASGGLIDRTHDWMSRTVCWPSRWVDHFFADPNHAIDEQPGTLLRVISAYRWQDDHDSGSDLNIRAKAELPNAENRLSLVFRTDSDRDDELRDDLASRPEQVGNNNNNGFRSALRWVVTTSDRMDIDLDAGLRSQLKVFTRARYRWRYQLPGGKTWFRFTQKGYWEDPEGFGTSSLFELDRPITPVTSFRFSNEIELTEENNEAGRNWYFNQGGALYFRLGKRSGIGLYASYDAYTRPVTAIETWRVSLRFRRNIWRDWLYYEVEPYAFWPREDNFKGVTGVVFRVETQFGLVDD</sequence>
<accession>L0WD71</accession>
<dbReference type="AlphaFoldDB" id="L0WD71"/>
<evidence type="ECO:0000313" key="2">
    <source>
        <dbReference type="EMBL" id="EKF74067.1"/>
    </source>
</evidence>
<dbReference type="RefSeq" id="WP_008929262.1">
    <property type="nucleotide sequence ID" value="NZ_AMRJ01000015.1"/>
</dbReference>